<evidence type="ECO:0000313" key="6">
    <source>
        <dbReference type="Proteomes" id="UP000765509"/>
    </source>
</evidence>
<dbReference type="GO" id="GO:0006397">
    <property type="term" value="P:mRNA processing"/>
    <property type="evidence" value="ECO:0007669"/>
    <property type="project" value="UniProtKB-KW"/>
</dbReference>
<name>A0A9Q3BGT1_9BASI</name>
<evidence type="ECO:0000256" key="1">
    <source>
        <dbReference type="ARBA" id="ARBA00022664"/>
    </source>
</evidence>
<keyword evidence="2" id="KW-0863">Zinc-finger</keyword>
<keyword evidence="1" id="KW-0507">mRNA processing</keyword>
<feature type="domain" description="CCHC-type" evidence="4">
    <location>
        <begin position="339"/>
        <end position="353"/>
    </location>
</feature>
<feature type="region of interest" description="Disordered" evidence="3">
    <location>
        <begin position="1"/>
        <end position="22"/>
    </location>
</feature>
<evidence type="ECO:0000259" key="4">
    <source>
        <dbReference type="PROSITE" id="PS50158"/>
    </source>
</evidence>
<dbReference type="AlphaFoldDB" id="A0A9Q3BGT1"/>
<dbReference type="SUPFAM" id="SSF57756">
    <property type="entry name" value="Retrovirus zinc finger-like domains"/>
    <property type="match status" value="1"/>
</dbReference>
<sequence>MSGSTRSKKAANNDAGPKPLSNEEVYSMLNSLHSEVSSIKLERVSDAAEMQSLHLALSSPPVLSPYHQQLRVAYPAYDLFMQEPYRASDRSNHLQQDGSNFAKWVTGLNRVLCVAFNSENLVNDLPSLLDNCSLQENRAISHFIDVTLPPDFALCISVVPASTMAKEFFDAIKARCCPGNRFQKLQVVRDLLDLLVENSTGQYKPNRTVILSLCKTFAIFKKLGVDGDELEGLLAQATCQPPASLDRVALDQLVTSTILAKGDKKPLSTFVGQVILNTLRRDDKHPQKTLPFVYCVSDLQECLTPLSRPRSPYCAKPSKSMSKVHFPPEHLVDWFWRLCFHCRRSGHWRANCPHTKGFANPNQRLALPGLFQTPCPGTPDCQSQHLSSPPYQRECLLQVKFVEHDAVDCVLIDTAVLGITFCPSLTYLPQENGKAECLNRTLGDMARAMMVQGQMPQAPSIATLYPHGADAVLHITAVHQCGKLEPWAVYCKLRRALMQADTPAKGSLMHIMNTMLLGEVPTEQYFEEENRAIASLPLVKEVKIPNHLVQELSGPHWDHWRTACLTELAQMAKRDVWDVMVKEPGMKTIGHQWLFDLETNTNSGIAKFKA</sequence>
<comment type="caution">
    <text evidence="5">The sequence shown here is derived from an EMBL/GenBank/DDBJ whole genome shotgun (WGS) entry which is preliminary data.</text>
</comment>
<dbReference type="Proteomes" id="UP000765509">
    <property type="component" value="Unassembled WGS sequence"/>
</dbReference>
<dbReference type="PROSITE" id="PS50158">
    <property type="entry name" value="ZF_CCHC"/>
    <property type="match status" value="1"/>
</dbReference>
<keyword evidence="2" id="KW-0479">Metal-binding</keyword>
<organism evidence="5 6">
    <name type="scientific">Austropuccinia psidii MF-1</name>
    <dbReference type="NCBI Taxonomy" id="1389203"/>
    <lineage>
        <taxon>Eukaryota</taxon>
        <taxon>Fungi</taxon>
        <taxon>Dikarya</taxon>
        <taxon>Basidiomycota</taxon>
        <taxon>Pucciniomycotina</taxon>
        <taxon>Pucciniomycetes</taxon>
        <taxon>Pucciniales</taxon>
        <taxon>Sphaerophragmiaceae</taxon>
        <taxon>Austropuccinia</taxon>
    </lineage>
</organism>
<proteinExistence type="predicted"/>
<dbReference type="InterPro" id="IPR001878">
    <property type="entry name" value="Znf_CCHC"/>
</dbReference>
<dbReference type="GO" id="GO:0003676">
    <property type="term" value="F:nucleic acid binding"/>
    <property type="evidence" value="ECO:0007669"/>
    <property type="project" value="InterPro"/>
</dbReference>
<evidence type="ECO:0000256" key="2">
    <source>
        <dbReference type="PROSITE-ProRule" id="PRU00047"/>
    </source>
</evidence>
<evidence type="ECO:0000256" key="3">
    <source>
        <dbReference type="SAM" id="MobiDB-lite"/>
    </source>
</evidence>
<keyword evidence="2" id="KW-0862">Zinc</keyword>
<protein>
    <recommendedName>
        <fullName evidence="4">CCHC-type domain-containing protein</fullName>
    </recommendedName>
</protein>
<dbReference type="GO" id="GO:0008270">
    <property type="term" value="F:zinc ion binding"/>
    <property type="evidence" value="ECO:0007669"/>
    <property type="project" value="UniProtKB-KW"/>
</dbReference>
<dbReference type="OrthoDB" id="2505547at2759"/>
<dbReference type="EMBL" id="AVOT02000919">
    <property type="protein sequence ID" value="MBW0464943.1"/>
    <property type="molecule type" value="Genomic_DNA"/>
</dbReference>
<gene>
    <name evidence="5" type="ORF">O181_004658</name>
</gene>
<dbReference type="InterPro" id="IPR036875">
    <property type="entry name" value="Znf_CCHC_sf"/>
</dbReference>
<accession>A0A9Q3BGT1</accession>
<keyword evidence="6" id="KW-1185">Reference proteome</keyword>
<evidence type="ECO:0000313" key="5">
    <source>
        <dbReference type="EMBL" id="MBW0464943.1"/>
    </source>
</evidence>
<reference evidence="5" key="1">
    <citation type="submission" date="2021-03" db="EMBL/GenBank/DDBJ databases">
        <title>Draft genome sequence of rust myrtle Austropuccinia psidii MF-1, a brazilian biotype.</title>
        <authorList>
            <person name="Quecine M.C."/>
            <person name="Pachon D.M.R."/>
            <person name="Bonatelli M.L."/>
            <person name="Correr F.H."/>
            <person name="Franceschini L.M."/>
            <person name="Leite T.F."/>
            <person name="Margarido G.R.A."/>
            <person name="Almeida C.A."/>
            <person name="Ferrarezi J.A."/>
            <person name="Labate C.A."/>
        </authorList>
    </citation>
    <scope>NUCLEOTIDE SEQUENCE</scope>
    <source>
        <strain evidence="5">MF-1</strain>
    </source>
</reference>